<feature type="domain" description="J" evidence="11">
    <location>
        <begin position="129"/>
        <end position="194"/>
    </location>
</feature>
<evidence type="ECO:0000256" key="4">
    <source>
        <dbReference type="ARBA" id="ARBA00022824"/>
    </source>
</evidence>
<sequence>MSGFKETFTKEEGGEKNLDYDDSAFFYFAAVLEIVVLLPLVYSFIKNKILGYENNNGKPSLKNLDANTYHCPCSICAEKRAFHITPETASKKFGFGGIFQLLFIVFLVYLLYITFLSIIDSPQGIKRFDPYEILGIEIGATDKQIRSAFREMSKIYHPDKNIGNNWATGKYIQITKAYETLTNELAKSNYEKYGNPDGPSSIRFAIGLPRFLLKTENHISILIVFFIIILVVIPGSVLFWINTTKRLDKNGVIQENAGLYVRVLNENLQIKHCLFMIAMSLEFQDINAPKSESAELTKLRNRYLEHIPKRQNINPRILKVMLLLLAHMDRREVSESLKKDTTMILSKAVNMIETMLDATYMLNLMQKTKKMSIRTFTLLIEFSQLLTQGLMLHDSNVLMLPKIDESLLKFLGNKKKPKISELKENYDFKKIQEKLSPEAFEDFKAVLGYLPELKVTAEAYVDGEEGISEGDLVSVKFTIERLLLKEGQMQGIAHSCFFPLLRLEKLWIILADPVANKVYYLKSIQSKERIIEDKDFKFPIGPNAINLGIGKQKWEVHVKSDCYYGLDVTIPLEFEVLPASLIKKDIFVHPDDQKIEKQTTWIQQVMSGLQAEESSEEEMPELEEGPESKELEDIIDS</sequence>
<dbReference type="InterPro" id="IPR004179">
    <property type="entry name" value="Sec63-dom"/>
</dbReference>
<evidence type="ECO:0000256" key="6">
    <source>
        <dbReference type="ARBA" id="ARBA00022989"/>
    </source>
</evidence>
<keyword evidence="8" id="KW-0143">Chaperone</keyword>
<dbReference type="Pfam" id="PF00226">
    <property type="entry name" value="DnaJ"/>
    <property type="match status" value="1"/>
</dbReference>
<keyword evidence="3 10" id="KW-0812">Transmembrane</keyword>
<evidence type="ECO:0000256" key="3">
    <source>
        <dbReference type="ARBA" id="ARBA00022692"/>
    </source>
</evidence>
<evidence type="ECO:0000256" key="7">
    <source>
        <dbReference type="ARBA" id="ARBA00023136"/>
    </source>
</evidence>
<name>A0A1R2B523_9CILI</name>
<evidence type="ECO:0000256" key="5">
    <source>
        <dbReference type="ARBA" id="ARBA00022927"/>
    </source>
</evidence>
<feature type="transmembrane region" description="Helical" evidence="10">
    <location>
        <begin position="98"/>
        <end position="119"/>
    </location>
</feature>
<dbReference type="PROSITE" id="PS00636">
    <property type="entry name" value="DNAJ_1"/>
    <property type="match status" value="1"/>
</dbReference>
<keyword evidence="4" id="KW-0256">Endoplasmic reticulum</keyword>
<evidence type="ECO:0000313" key="13">
    <source>
        <dbReference type="Proteomes" id="UP000187209"/>
    </source>
</evidence>
<proteinExistence type="predicted"/>
<dbReference type="GO" id="GO:0031207">
    <property type="term" value="C:Sec62/Sec63 complex"/>
    <property type="evidence" value="ECO:0007669"/>
    <property type="project" value="TreeGrafter"/>
</dbReference>
<feature type="transmembrane region" description="Helical" evidence="10">
    <location>
        <begin position="219"/>
        <end position="241"/>
    </location>
</feature>
<keyword evidence="2" id="KW-0813">Transport</keyword>
<feature type="compositionally biased region" description="Acidic residues" evidence="9">
    <location>
        <begin position="613"/>
        <end position="625"/>
    </location>
</feature>
<dbReference type="GO" id="GO:0008320">
    <property type="term" value="F:protein transmembrane transporter activity"/>
    <property type="evidence" value="ECO:0007669"/>
    <property type="project" value="TreeGrafter"/>
</dbReference>
<dbReference type="InterPro" id="IPR001623">
    <property type="entry name" value="DnaJ_domain"/>
</dbReference>
<dbReference type="Gene3D" id="1.10.287.110">
    <property type="entry name" value="DnaJ domain"/>
    <property type="match status" value="1"/>
</dbReference>
<accession>A0A1R2B523</accession>
<keyword evidence="7 10" id="KW-0472">Membrane</keyword>
<keyword evidence="5" id="KW-0653">Protein transport</keyword>
<comment type="caution">
    <text evidence="12">The sequence shown here is derived from an EMBL/GenBank/DDBJ whole genome shotgun (WGS) entry which is preliminary data.</text>
</comment>
<dbReference type="PANTHER" id="PTHR24075:SF0">
    <property type="entry name" value="TRANSLOCATION PROTEIN SEC63 HOMOLOG"/>
    <property type="match status" value="1"/>
</dbReference>
<feature type="transmembrane region" description="Helical" evidence="10">
    <location>
        <begin position="24"/>
        <end position="45"/>
    </location>
</feature>
<dbReference type="GO" id="GO:0003723">
    <property type="term" value="F:RNA binding"/>
    <property type="evidence" value="ECO:0007669"/>
    <property type="project" value="TreeGrafter"/>
</dbReference>
<dbReference type="SUPFAM" id="SSF81296">
    <property type="entry name" value="E set domains"/>
    <property type="match status" value="1"/>
</dbReference>
<dbReference type="GO" id="GO:0006620">
    <property type="term" value="P:post-translational protein targeting to endoplasmic reticulum membrane"/>
    <property type="evidence" value="ECO:0007669"/>
    <property type="project" value="TreeGrafter"/>
</dbReference>
<dbReference type="OrthoDB" id="1734229at2759"/>
<reference evidence="12 13" key="1">
    <citation type="submission" date="2016-11" db="EMBL/GenBank/DDBJ databases">
        <title>The macronuclear genome of Stentor coeruleus: a giant cell with tiny introns.</title>
        <authorList>
            <person name="Slabodnick M."/>
            <person name="Ruby J.G."/>
            <person name="Reiff S.B."/>
            <person name="Swart E.C."/>
            <person name="Gosai S."/>
            <person name="Prabakaran S."/>
            <person name="Witkowska E."/>
            <person name="Larue G.E."/>
            <person name="Fisher S."/>
            <person name="Freeman R.M."/>
            <person name="Gunawardena J."/>
            <person name="Chu W."/>
            <person name="Stover N.A."/>
            <person name="Gregory B.D."/>
            <person name="Nowacki M."/>
            <person name="Derisi J."/>
            <person name="Roy S.W."/>
            <person name="Marshall W.F."/>
            <person name="Sood P."/>
        </authorList>
    </citation>
    <scope>NUCLEOTIDE SEQUENCE [LARGE SCALE GENOMIC DNA]</scope>
    <source>
        <strain evidence="12">WM001</strain>
    </source>
</reference>
<dbReference type="Pfam" id="PF02889">
    <property type="entry name" value="Sec63"/>
    <property type="match status" value="1"/>
</dbReference>
<dbReference type="Gene3D" id="2.60.40.150">
    <property type="entry name" value="C2 domain"/>
    <property type="match status" value="1"/>
</dbReference>
<dbReference type="PROSITE" id="PS50076">
    <property type="entry name" value="DNAJ_2"/>
    <property type="match status" value="1"/>
</dbReference>
<dbReference type="Proteomes" id="UP000187209">
    <property type="component" value="Unassembled WGS sequence"/>
</dbReference>
<evidence type="ECO:0000256" key="1">
    <source>
        <dbReference type="ARBA" id="ARBA00004477"/>
    </source>
</evidence>
<feature type="compositionally biased region" description="Basic and acidic residues" evidence="9">
    <location>
        <begin position="626"/>
        <end position="637"/>
    </location>
</feature>
<evidence type="ECO:0000256" key="2">
    <source>
        <dbReference type="ARBA" id="ARBA00022448"/>
    </source>
</evidence>
<comment type="subcellular location">
    <subcellularLocation>
        <location evidence="1">Endoplasmic reticulum membrane</location>
        <topology evidence="1">Multi-pass membrane protein</topology>
    </subcellularLocation>
</comment>
<organism evidence="12 13">
    <name type="scientific">Stentor coeruleus</name>
    <dbReference type="NCBI Taxonomy" id="5963"/>
    <lineage>
        <taxon>Eukaryota</taxon>
        <taxon>Sar</taxon>
        <taxon>Alveolata</taxon>
        <taxon>Ciliophora</taxon>
        <taxon>Postciliodesmatophora</taxon>
        <taxon>Heterotrichea</taxon>
        <taxon>Heterotrichida</taxon>
        <taxon>Stentoridae</taxon>
        <taxon>Stentor</taxon>
    </lineage>
</organism>
<evidence type="ECO:0000256" key="8">
    <source>
        <dbReference type="ARBA" id="ARBA00023186"/>
    </source>
</evidence>
<dbReference type="Gene3D" id="1.10.3380.10">
    <property type="entry name" value="Sec63 N-terminal domain-like domain"/>
    <property type="match status" value="1"/>
</dbReference>
<dbReference type="CDD" id="cd06257">
    <property type="entry name" value="DnaJ"/>
    <property type="match status" value="1"/>
</dbReference>
<dbReference type="GO" id="GO:0006614">
    <property type="term" value="P:SRP-dependent cotranslational protein targeting to membrane"/>
    <property type="evidence" value="ECO:0007669"/>
    <property type="project" value="TreeGrafter"/>
</dbReference>
<evidence type="ECO:0000259" key="11">
    <source>
        <dbReference type="PROSITE" id="PS50076"/>
    </source>
</evidence>
<dbReference type="AlphaFoldDB" id="A0A1R2B523"/>
<dbReference type="PRINTS" id="PR00625">
    <property type="entry name" value="JDOMAIN"/>
</dbReference>
<gene>
    <name evidence="12" type="ORF">SteCoe_29792</name>
</gene>
<dbReference type="InterPro" id="IPR036869">
    <property type="entry name" value="J_dom_sf"/>
</dbReference>
<feature type="region of interest" description="Disordered" evidence="9">
    <location>
        <begin position="607"/>
        <end position="637"/>
    </location>
</feature>
<evidence type="ECO:0000256" key="9">
    <source>
        <dbReference type="SAM" id="MobiDB-lite"/>
    </source>
</evidence>
<dbReference type="EMBL" id="MPUH01000948">
    <property type="protein sequence ID" value="OMJ71878.1"/>
    <property type="molecule type" value="Genomic_DNA"/>
</dbReference>
<dbReference type="InterPro" id="IPR014756">
    <property type="entry name" value="Ig_E-set"/>
</dbReference>
<dbReference type="SMART" id="SM00271">
    <property type="entry name" value="DnaJ"/>
    <property type="match status" value="1"/>
</dbReference>
<dbReference type="PANTHER" id="PTHR24075">
    <property type="entry name" value="SEC63 DOMAIN-CONTAINING"/>
    <property type="match status" value="1"/>
</dbReference>
<protein>
    <recommendedName>
        <fullName evidence="11">J domain-containing protein</fullName>
    </recommendedName>
</protein>
<evidence type="ECO:0000256" key="10">
    <source>
        <dbReference type="SAM" id="Phobius"/>
    </source>
</evidence>
<evidence type="ECO:0000313" key="12">
    <source>
        <dbReference type="EMBL" id="OMJ71878.1"/>
    </source>
</evidence>
<dbReference type="SMART" id="SM00973">
    <property type="entry name" value="Sec63"/>
    <property type="match status" value="1"/>
</dbReference>
<dbReference type="SUPFAM" id="SSF46565">
    <property type="entry name" value="Chaperone J-domain"/>
    <property type="match status" value="1"/>
</dbReference>
<keyword evidence="13" id="KW-1185">Reference proteome</keyword>
<keyword evidence="6 10" id="KW-1133">Transmembrane helix</keyword>
<dbReference type="SUPFAM" id="SSF158702">
    <property type="entry name" value="Sec63 N-terminal domain-like"/>
    <property type="match status" value="1"/>
</dbReference>
<dbReference type="InterPro" id="IPR018253">
    <property type="entry name" value="DnaJ_domain_CS"/>
</dbReference>
<dbReference type="InterPro" id="IPR035892">
    <property type="entry name" value="C2_domain_sf"/>
</dbReference>